<dbReference type="Pfam" id="PF03466">
    <property type="entry name" value="LysR_substrate"/>
    <property type="match status" value="1"/>
</dbReference>
<dbReference type="GO" id="GO:0003700">
    <property type="term" value="F:DNA-binding transcription factor activity"/>
    <property type="evidence" value="ECO:0007669"/>
    <property type="project" value="InterPro"/>
</dbReference>
<reference evidence="6 7" key="1">
    <citation type="submission" date="2016-11" db="EMBL/GenBank/DDBJ databases">
        <authorList>
            <person name="Jaros S."/>
            <person name="Januszkiewicz K."/>
            <person name="Wedrychowicz H."/>
        </authorList>
    </citation>
    <scope>NUCLEOTIDE SEQUENCE [LARGE SCALE GENOMIC DNA]</scope>
    <source>
        <strain evidence="6 7">CGMCC 1.10190</strain>
    </source>
</reference>
<gene>
    <name evidence="6" type="ORF">SAMN04488135_102215</name>
</gene>
<dbReference type="InterPro" id="IPR050950">
    <property type="entry name" value="HTH-type_LysR_regulators"/>
</dbReference>
<evidence type="ECO:0000256" key="2">
    <source>
        <dbReference type="ARBA" id="ARBA00023015"/>
    </source>
</evidence>
<dbReference type="SUPFAM" id="SSF53850">
    <property type="entry name" value="Periplasmic binding protein-like II"/>
    <property type="match status" value="1"/>
</dbReference>
<evidence type="ECO:0000313" key="6">
    <source>
        <dbReference type="EMBL" id="SHH11226.1"/>
    </source>
</evidence>
<keyword evidence="4" id="KW-0804">Transcription</keyword>
<dbReference type="STRING" id="658167.SAMN04488135_102215"/>
<dbReference type="EMBL" id="FQXE01000002">
    <property type="protein sequence ID" value="SHH11226.1"/>
    <property type="molecule type" value="Genomic_DNA"/>
</dbReference>
<dbReference type="CDD" id="cd05466">
    <property type="entry name" value="PBP2_LTTR_substrate"/>
    <property type="match status" value="1"/>
</dbReference>
<dbReference type="InterPro" id="IPR036390">
    <property type="entry name" value="WH_DNA-bd_sf"/>
</dbReference>
<dbReference type="InterPro" id="IPR036388">
    <property type="entry name" value="WH-like_DNA-bd_sf"/>
</dbReference>
<dbReference type="InterPro" id="IPR005119">
    <property type="entry name" value="LysR_subst-bd"/>
</dbReference>
<dbReference type="OrthoDB" id="9775392at2"/>
<evidence type="ECO:0000313" key="7">
    <source>
        <dbReference type="Proteomes" id="UP000184226"/>
    </source>
</evidence>
<proteinExistence type="inferred from homology"/>
<dbReference type="Gene3D" id="1.10.10.10">
    <property type="entry name" value="Winged helix-like DNA-binding domain superfamily/Winged helix DNA-binding domain"/>
    <property type="match status" value="1"/>
</dbReference>
<evidence type="ECO:0000256" key="4">
    <source>
        <dbReference type="ARBA" id="ARBA00023163"/>
    </source>
</evidence>
<evidence type="ECO:0000259" key="5">
    <source>
        <dbReference type="PROSITE" id="PS50931"/>
    </source>
</evidence>
<protein>
    <submittedName>
        <fullName evidence="6">DNA-binding transcriptional regulator, LysR family</fullName>
    </submittedName>
</protein>
<evidence type="ECO:0000256" key="1">
    <source>
        <dbReference type="ARBA" id="ARBA00009437"/>
    </source>
</evidence>
<keyword evidence="3 6" id="KW-0238">DNA-binding</keyword>
<keyword evidence="2" id="KW-0805">Transcription regulation</keyword>
<feature type="domain" description="HTH lysR-type" evidence="5">
    <location>
        <begin position="1"/>
        <end position="58"/>
    </location>
</feature>
<name>A0A1M5QBG5_9BURK</name>
<dbReference type="Proteomes" id="UP000184226">
    <property type="component" value="Unassembled WGS sequence"/>
</dbReference>
<keyword evidence="7" id="KW-1185">Reference proteome</keyword>
<dbReference type="GO" id="GO:0005829">
    <property type="term" value="C:cytosol"/>
    <property type="evidence" value="ECO:0007669"/>
    <property type="project" value="TreeGrafter"/>
</dbReference>
<dbReference type="InterPro" id="IPR000847">
    <property type="entry name" value="LysR_HTH_N"/>
</dbReference>
<accession>A0A1M5QBG5</accession>
<evidence type="ECO:0000256" key="3">
    <source>
        <dbReference type="ARBA" id="ARBA00023125"/>
    </source>
</evidence>
<comment type="similarity">
    <text evidence="1">Belongs to the LysR transcriptional regulatory family.</text>
</comment>
<sequence>MLLKQLGYLVTLSREKHFGRAALACNISQPALSGAIRSVEQELELTIVRRGQRFEGFTPEGEKVLAWARRMLADCEGMRQELRQEAGSPQGTLRIGAIPTTISLIPLFTQECVRHLPRVRHQVHSLSTTEILKRLESFELDLGISYLDGSHGNNFDGISLFSEHYVFITRDEALLEGRSEISVQDAAAQPLCMLTSDMHARRSVDAFFQSFGISIAPVVETDSIFALYAHVRCAGLCSIVPHSILCLEEMRQELSAVPLSPTLRREVGLILLKQRQRSPVLKAATEHFLGMDLRSRVAGLGQYDIFDYGAAVRNDDKPA</sequence>
<dbReference type="PANTHER" id="PTHR30419:SF31">
    <property type="entry name" value="BLR3139 PROTEIN"/>
    <property type="match status" value="1"/>
</dbReference>
<dbReference type="RefSeq" id="WP_073101863.1">
    <property type="nucleotide sequence ID" value="NZ_FQXE01000002.1"/>
</dbReference>
<dbReference type="PANTHER" id="PTHR30419">
    <property type="entry name" value="HTH-TYPE TRANSCRIPTIONAL REGULATOR YBHD"/>
    <property type="match status" value="1"/>
</dbReference>
<dbReference type="FunFam" id="1.10.10.10:FF:000001">
    <property type="entry name" value="LysR family transcriptional regulator"/>
    <property type="match status" value="1"/>
</dbReference>
<dbReference type="GO" id="GO:0003677">
    <property type="term" value="F:DNA binding"/>
    <property type="evidence" value="ECO:0007669"/>
    <property type="project" value="UniProtKB-KW"/>
</dbReference>
<dbReference type="AlphaFoldDB" id="A0A1M5QBG5"/>
<dbReference type="SUPFAM" id="SSF46785">
    <property type="entry name" value="Winged helix' DNA-binding domain"/>
    <property type="match status" value="1"/>
</dbReference>
<dbReference type="PROSITE" id="PS50931">
    <property type="entry name" value="HTH_LYSR"/>
    <property type="match status" value="1"/>
</dbReference>
<dbReference type="Pfam" id="PF00126">
    <property type="entry name" value="HTH_1"/>
    <property type="match status" value="1"/>
</dbReference>
<dbReference type="Gene3D" id="3.40.190.290">
    <property type="match status" value="1"/>
</dbReference>
<organism evidence="6 7">
    <name type="scientific">Pollutimonas bauzanensis</name>
    <dbReference type="NCBI Taxonomy" id="658167"/>
    <lineage>
        <taxon>Bacteria</taxon>
        <taxon>Pseudomonadati</taxon>
        <taxon>Pseudomonadota</taxon>
        <taxon>Betaproteobacteria</taxon>
        <taxon>Burkholderiales</taxon>
        <taxon>Alcaligenaceae</taxon>
        <taxon>Pollutimonas</taxon>
    </lineage>
</organism>